<comment type="caution">
    <text evidence="2">The sequence shown here is derived from an EMBL/GenBank/DDBJ whole genome shotgun (WGS) entry which is preliminary data.</text>
</comment>
<proteinExistence type="predicted"/>
<evidence type="ECO:0000313" key="2">
    <source>
        <dbReference type="EMBL" id="ELY50296.1"/>
    </source>
</evidence>
<dbReference type="EMBL" id="AOHY01000011">
    <property type="protein sequence ID" value="ELY50296.1"/>
    <property type="molecule type" value="Genomic_DNA"/>
</dbReference>
<dbReference type="STRING" id="1227500.C494_05803"/>
<keyword evidence="3" id="KW-1185">Reference proteome</keyword>
<dbReference type="AlphaFoldDB" id="L9WM33"/>
<dbReference type="SUPFAM" id="SSF53474">
    <property type="entry name" value="alpha/beta-Hydrolases"/>
    <property type="match status" value="1"/>
</dbReference>
<dbReference type="GO" id="GO:0016787">
    <property type="term" value="F:hydrolase activity"/>
    <property type="evidence" value="ECO:0007669"/>
    <property type="project" value="UniProtKB-KW"/>
</dbReference>
<accession>L9WM33</accession>
<name>L9WM33_9EURY</name>
<keyword evidence="2" id="KW-0378">Hydrolase</keyword>
<dbReference type="PRINTS" id="PR00111">
    <property type="entry name" value="ABHYDROLASE"/>
</dbReference>
<dbReference type="InterPro" id="IPR029058">
    <property type="entry name" value="AB_hydrolase_fold"/>
</dbReference>
<sequence>MSSRTETVALLGPPSTCMPTASNGSVSLYYDRDGEGDPIVFVSAAGLGGWSWGWQHAALAGPAEVVVWDLRGTGRSDTPPGPYSLETLVDDLEAVLADCEIRKAHLVGCGLGGAIALRAARDSSRVETLTLFGTAASGDAYDLEPLFAPPTDREALRESLSAGLSADFLEAQSDVLEGIVDWRADGDADREGWAAQVAALEEFDAGDWLVEVTQPTRVIHGSEDQLVAPSAGQTLARGLPRGEYIELEGAGHLCFIERSRTVNDRLVGWLEPAADE</sequence>
<protein>
    <submittedName>
        <fullName evidence="2">Alpha/beta hydrolase fold protein</fullName>
    </submittedName>
</protein>
<reference evidence="2 3" key="1">
    <citation type="journal article" date="2014" name="PLoS Genet.">
        <title>Phylogenetically driven sequencing of extremely halophilic archaea reveals strategies for static and dynamic osmo-response.</title>
        <authorList>
            <person name="Becker E.A."/>
            <person name="Seitzer P.M."/>
            <person name="Tritt A."/>
            <person name="Larsen D."/>
            <person name="Krusor M."/>
            <person name="Yao A.I."/>
            <person name="Wu D."/>
            <person name="Madern D."/>
            <person name="Eisen J.A."/>
            <person name="Darling A.E."/>
            <person name="Facciotti M.T."/>
        </authorList>
    </citation>
    <scope>NUCLEOTIDE SEQUENCE [LARGE SCALE GENOMIC DNA]</scope>
    <source>
        <strain evidence="2 3">JCM 10635</strain>
    </source>
</reference>
<dbReference type="Gene3D" id="3.40.50.1820">
    <property type="entry name" value="alpha/beta hydrolase"/>
    <property type="match status" value="1"/>
</dbReference>
<dbReference type="Pfam" id="PF12697">
    <property type="entry name" value="Abhydrolase_6"/>
    <property type="match status" value="1"/>
</dbReference>
<evidence type="ECO:0000259" key="1">
    <source>
        <dbReference type="Pfam" id="PF12697"/>
    </source>
</evidence>
<dbReference type="PATRIC" id="fig|1227500.6.peg.1175"/>
<evidence type="ECO:0000313" key="3">
    <source>
        <dbReference type="Proteomes" id="UP000011690"/>
    </source>
</evidence>
<dbReference type="PANTHER" id="PTHR43433:SF5">
    <property type="entry name" value="AB HYDROLASE-1 DOMAIN-CONTAINING PROTEIN"/>
    <property type="match status" value="1"/>
</dbReference>
<dbReference type="PANTHER" id="PTHR43433">
    <property type="entry name" value="HYDROLASE, ALPHA/BETA FOLD FAMILY PROTEIN"/>
    <property type="match status" value="1"/>
</dbReference>
<dbReference type="InterPro" id="IPR050471">
    <property type="entry name" value="AB_hydrolase"/>
</dbReference>
<dbReference type="Proteomes" id="UP000011690">
    <property type="component" value="Unassembled WGS sequence"/>
</dbReference>
<gene>
    <name evidence="2" type="ORF">C494_05803</name>
</gene>
<organism evidence="2 3">
    <name type="scientific">Natronorubrum bangense JCM 10635</name>
    <dbReference type="NCBI Taxonomy" id="1227500"/>
    <lineage>
        <taxon>Archaea</taxon>
        <taxon>Methanobacteriati</taxon>
        <taxon>Methanobacteriota</taxon>
        <taxon>Stenosarchaea group</taxon>
        <taxon>Halobacteria</taxon>
        <taxon>Halobacteriales</taxon>
        <taxon>Natrialbaceae</taxon>
        <taxon>Natronorubrum</taxon>
    </lineage>
</organism>
<dbReference type="InterPro" id="IPR000073">
    <property type="entry name" value="AB_hydrolase_1"/>
</dbReference>
<dbReference type="eggNOG" id="arCOG01648">
    <property type="taxonomic scope" value="Archaea"/>
</dbReference>
<feature type="domain" description="AB hydrolase-1" evidence="1">
    <location>
        <begin position="39"/>
        <end position="264"/>
    </location>
</feature>